<feature type="transmembrane region" description="Helical" evidence="1">
    <location>
        <begin position="182"/>
        <end position="212"/>
    </location>
</feature>
<feature type="transmembrane region" description="Helical" evidence="1">
    <location>
        <begin position="72"/>
        <end position="93"/>
    </location>
</feature>
<feature type="transmembrane region" description="Helical" evidence="1">
    <location>
        <begin position="241"/>
        <end position="257"/>
    </location>
</feature>
<feature type="transmembrane region" description="Helical" evidence="1">
    <location>
        <begin position="493"/>
        <end position="517"/>
    </location>
</feature>
<name>A0A532V069_UNCT6</name>
<dbReference type="PANTHER" id="PTHR16214">
    <property type="entry name" value="TRANSMEMBRANE PROTEIN 260"/>
    <property type="match status" value="1"/>
</dbReference>
<feature type="transmembrane region" description="Helical" evidence="1">
    <location>
        <begin position="113"/>
        <end position="133"/>
    </location>
</feature>
<dbReference type="Proteomes" id="UP000317778">
    <property type="component" value="Unassembled WGS sequence"/>
</dbReference>
<feature type="transmembrane region" description="Helical" evidence="1">
    <location>
        <begin position="386"/>
        <end position="405"/>
    </location>
</feature>
<dbReference type="PANTHER" id="PTHR16214:SF3">
    <property type="entry name" value="TRANSMEMBRANE PROTEIN 260"/>
    <property type="match status" value="1"/>
</dbReference>
<reference evidence="2 3" key="1">
    <citation type="submission" date="2017-06" db="EMBL/GenBank/DDBJ databases">
        <title>Novel microbial phyla capable of carbon fixation and sulfur reduction in deep-sea sediments.</title>
        <authorList>
            <person name="Huang J."/>
            <person name="Baker B."/>
            <person name="Wang Y."/>
        </authorList>
    </citation>
    <scope>NUCLEOTIDE SEQUENCE [LARGE SCALE GENOMIC DNA]</scope>
    <source>
        <strain evidence="2">B3_TA06</strain>
    </source>
</reference>
<dbReference type="EMBL" id="NJBO01000017">
    <property type="protein sequence ID" value="TKJ40591.1"/>
    <property type="molecule type" value="Genomic_DNA"/>
</dbReference>
<evidence type="ECO:0000313" key="2">
    <source>
        <dbReference type="EMBL" id="TKJ40591.1"/>
    </source>
</evidence>
<accession>A0A532V069</accession>
<organism evidence="2 3">
    <name type="scientific">candidate division TA06 bacterium B3_TA06</name>
    <dbReference type="NCBI Taxonomy" id="2012487"/>
    <lineage>
        <taxon>Bacteria</taxon>
        <taxon>Bacteria division TA06</taxon>
    </lineage>
</organism>
<feature type="transmembrane region" description="Helical" evidence="1">
    <location>
        <begin position="448"/>
        <end position="469"/>
    </location>
</feature>
<comment type="caution">
    <text evidence="2">The sequence shown here is derived from an EMBL/GenBank/DDBJ whole genome shotgun (WGS) entry which is preliminary data.</text>
</comment>
<sequence>MNQRRIDWLAAGIIFIVALVIYLLTVSPTVAFWDVGEFIACSANLGVPHPPGTPLYVLIGRIFSLIPISAEIAFRINFISVLTAALSAALVVLITSRVTRSFKKGNPTEKIRWVPTVVGVVGALFTIFAFSMWENALEAEVYAPSAFIGLLIVYLAIVWRERTEHAKEKRPGLPLPKADNRLMLLAFYIVMLAAGIHLTPVMILFALIPFIILVNHRLLPTFFLGVLALAFMLFEPGWPQLAVVALFAVYFFVQAVGSKKGSGPAFVFGGAYALLILLAALKVGPVILIAGVVLLTVAFFYAGKKYDVDLKFFLLGALVIVMAASVQFYLMVRAQQHPSINMVNPSTWDRFISVLRREQYGRPTVQNQIWPRKTVVHPDTGQPTGVGVIAGLFWQIVFYFKYFFWQWGLQNLAGKSALTVIARALLAAVPVILGVFGLYSLAKRDRKLFWLLLTTFLVASFGLVIYLNMRFGHTGPLPKGMAGLPQEVRERDYFFTFSYVFWGLFTGFGVFEIVTSIKESLRKKIASRVAAITVSSAGAVFALLIGFVNLPMLTRHGDWIPLEYGYNLLASCEEPSVILTNGDNDTFPLWFVQEVPSTRYENNSKPYKHGVVNANLSLLNTPWYIEKLKRKGAPVSFVYESRNEKVALTRNMQASAGIGGAVVWEGYVAHPPIKKRTFELSRNTQTIKADRKGRLRDPNRRVVGRVEHKTGRVTLNLTPSDIQGDRAYITASYGSGEIENLPSHVFVSRTKVVMLADIMIRDMIATNSGKVYADSEKVAVSGFSTKIPLDYLLPQEVFAEHVLSNYNEGMMPIYFSTTVSPGRVKKYAPYLIQEALVYRVRRAPEEELTRVRPAIDVDRSYEIFTEEFMMKSILDPRVRRSGQTRGLFINYGIAMQEIAEKLVFMGQARKAYEFAKIIDSFKVEEAVRRVFLMNLYVFARQAGADEDAERYYQEMESKGWLDSQFHIRQGITYARAGDTVLAEQELKRAYAKATRENPQGFVSLVMFYLETVKDSAKARELVDAWDGRFSGHELSFRLYLDYLGEPGEALRVLEYIIRAHPGEMQLIKLRDSLKAQYNL</sequence>
<feature type="transmembrane region" description="Helical" evidence="1">
    <location>
        <begin position="263"/>
        <end position="281"/>
    </location>
</feature>
<proteinExistence type="predicted"/>
<feature type="transmembrane region" description="Helical" evidence="1">
    <location>
        <begin position="286"/>
        <end position="304"/>
    </location>
</feature>
<evidence type="ECO:0000313" key="3">
    <source>
        <dbReference type="Proteomes" id="UP000317778"/>
    </source>
</evidence>
<feature type="transmembrane region" description="Helical" evidence="1">
    <location>
        <begin position="7"/>
        <end position="25"/>
    </location>
</feature>
<dbReference type="InterPro" id="IPR021280">
    <property type="entry name" value="TMEM260-like"/>
</dbReference>
<feature type="transmembrane region" description="Helical" evidence="1">
    <location>
        <begin position="218"/>
        <end position="234"/>
    </location>
</feature>
<feature type="transmembrane region" description="Helical" evidence="1">
    <location>
        <begin position="139"/>
        <end position="161"/>
    </location>
</feature>
<dbReference type="Pfam" id="PF11028">
    <property type="entry name" value="TMEM260-like"/>
    <property type="match status" value="1"/>
</dbReference>
<protein>
    <recommendedName>
        <fullName evidence="4">DUF2723 domain-containing protein</fullName>
    </recommendedName>
</protein>
<keyword evidence="1" id="KW-0812">Transmembrane</keyword>
<keyword evidence="1" id="KW-1133">Transmembrane helix</keyword>
<evidence type="ECO:0008006" key="4">
    <source>
        <dbReference type="Google" id="ProtNLM"/>
    </source>
</evidence>
<dbReference type="InterPro" id="IPR052724">
    <property type="entry name" value="GT117_domain-containing"/>
</dbReference>
<keyword evidence="1" id="KW-0472">Membrane</keyword>
<feature type="transmembrane region" description="Helical" evidence="1">
    <location>
        <begin position="529"/>
        <end position="548"/>
    </location>
</feature>
<dbReference type="AlphaFoldDB" id="A0A532V069"/>
<feature type="transmembrane region" description="Helical" evidence="1">
    <location>
        <begin position="417"/>
        <end position="441"/>
    </location>
</feature>
<evidence type="ECO:0000256" key="1">
    <source>
        <dbReference type="SAM" id="Phobius"/>
    </source>
</evidence>
<gene>
    <name evidence="2" type="ORF">CEE36_09410</name>
</gene>
<feature type="transmembrane region" description="Helical" evidence="1">
    <location>
        <begin position="310"/>
        <end position="332"/>
    </location>
</feature>